<evidence type="ECO:0000313" key="1">
    <source>
        <dbReference type="EMBL" id="CAJ0883635.1"/>
    </source>
</evidence>
<dbReference type="AlphaFoldDB" id="A0AA48M6E4"/>
<organism evidence="1">
    <name type="scientific">freshwater sediment metagenome</name>
    <dbReference type="NCBI Taxonomy" id="556182"/>
    <lineage>
        <taxon>unclassified sequences</taxon>
        <taxon>metagenomes</taxon>
        <taxon>ecological metagenomes</taxon>
    </lineage>
</organism>
<proteinExistence type="predicted"/>
<dbReference type="EMBL" id="OY288114">
    <property type="protein sequence ID" value="CAJ0883635.1"/>
    <property type="molecule type" value="Genomic_DNA"/>
</dbReference>
<name>A0AA48M6E4_9ZZZZ</name>
<gene>
    <name evidence="1" type="ORF">AMST5_03450</name>
</gene>
<sequence>MWQSKHIVPDVRNTQAPDRLVRHYRKIGAPAVAAALNAGALTLPREKAEQAQAQMSSAAPTFLFADDHAA</sequence>
<accession>A0AA48M6E4</accession>
<reference evidence="1" key="1">
    <citation type="submission" date="2023-07" db="EMBL/GenBank/DDBJ databases">
        <authorList>
            <person name="Pelsma A.J. K."/>
        </authorList>
    </citation>
    <scope>NUCLEOTIDE SEQUENCE</scope>
</reference>
<protein>
    <submittedName>
        <fullName evidence="1">Uncharacterized protein</fullName>
    </submittedName>
</protein>